<dbReference type="Proteomes" id="UP000541610">
    <property type="component" value="Unassembled WGS sequence"/>
</dbReference>
<protein>
    <submittedName>
        <fullName evidence="2">Uncharacterized protein</fullName>
    </submittedName>
</protein>
<evidence type="ECO:0000313" key="2">
    <source>
        <dbReference type="EMBL" id="KAF4683545.1"/>
    </source>
</evidence>
<accession>A0A7J6NI92</accession>
<evidence type="ECO:0000256" key="1">
    <source>
        <dbReference type="SAM" id="MobiDB-lite"/>
    </source>
</evidence>
<dbReference type="SUPFAM" id="SSF48371">
    <property type="entry name" value="ARM repeat"/>
    <property type="match status" value="1"/>
</dbReference>
<name>A0A7J6NI92_PEROL</name>
<dbReference type="InterPro" id="IPR016024">
    <property type="entry name" value="ARM-type_fold"/>
</dbReference>
<evidence type="ECO:0000313" key="3">
    <source>
        <dbReference type="Proteomes" id="UP000541610"/>
    </source>
</evidence>
<dbReference type="EMBL" id="JABANP010000360">
    <property type="protein sequence ID" value="KAF4683545.1"/>
    <property type="molecule type" value="Genomic_DNA"/>
</dbReference>
<dbReference type="OrthoDB" id="428850at2759"/>
<sequence length="1338" mass="146935">MAATEKDDTRQAASIYELCMKLGHELDDVRDRAVRALMTKTSTGLTNPITVARVVEFPQLALHWLNDRHRTAHTDLVKSFIKFYTSVVATCVAENAHLRERFISSGAIDFFEDFRGFEARYAEEIDAALSCLLSQTGPSSSVVQRPPKTPRPPPGHAAVEAEAAKTRPSWVELTAVSSADERRLFEASCRIKYSSVGRSKRVAALNEVRYLMVYDYPPEVFFSKPGVLVVEALVAALADNIEQPEDARAKDPTCKLVSEALHAVLLGLEKKLKLNEKLSVEPCIPTIHLILVAVVSAIVHSSSAAVLCGALHRSAKTAVEILQHGEKGAKMRCFSDLGLARDEIIEYLDLVADALARYFCPSEYYEASAVLSLVRAWTPTRLAVFDLCSELLVMSRDVLVQRKRNEKLVEHLKSWSLDPQLYHHRPESVEKLVVLVLQSVSIEAYRDFRALHASEGQEQPQELSDRAKAARQLGAMGFEDEEYHWSGDSYAAVELRYATTDIPEAHRVAYERKLDVLLSSRPPLEVAAASSRTAEMIFGQYSMTLRHAFTVGGPRLRDKVIEAMQSIISAIDSRRQLSLVPEEFLLDLVNLACNGAKQKSFRPSLWLPFILLLLQSDGLRELTLHSVRLLCTMVIHLGPNVVSTDVLQLGIVPYVIRPMANCGTACHFMVTGSLWLLHATSMDTTELRDTLRPLTHAGNTVLTRRLAWRALAEHFSQDFEERVVNCALSDECEVEVRIECLRIMETNMSRSMAARVVQRLPSLMGIEAPPQLPDDAMREAAVGVMGAIEDEESLKALARELTKTNLWSAVIDSGSPSGVWSLVSRCMDLDSELLPYLSMHTTLFDTSRAMPLCGPMLQVLRSLRAQLGARRSAEALRPAVLWMSHQGERMAGWVREWVTPCLVDKSCGTPSQLPWKASLALASISCIGDSINLFQTATGEKIHHVEKLNAGGFVEPVTELLPCFRPEHISTATCDVAIALQSLLTSSATMDPAAANAVLGRIAKALSESITGLQMGTPRSPSTPRERPLEAHRFVATLTQLLGRVATLHPVLSLEAEASPFVRAFKIVWSASTSSRRSPGELASDELTAVLLDSLITLMDDNKTVAAIPDHLARTGVLSLVLSLATCPEIPVALLARCCDVITLAKSSLINRSVLGKVVSAVIDAHVNSTVILRSAASEAATAAVTRATVVFELVTDLAQCQQTAVKVGPRLVEDGWIEMLKPISSGRQPITPTLQAAVGRMVLALCLSPCPAPRRNLIVSESAVETLWRRAVENKDADAFMTMAVISCHTSKMAGLMGSLVKTKSDCADMTTACHGNLMHAIYLHFREDSDFRPYRV</sequence>
<proteinExistence type="predicted"/>
<reference evidence="2 3" key="1">
    <citation type="submission" date="2020-04" db="EMBL/GenBank/DDBJ databases">
        <title>Perkinsus olseni comparative genomics.</title>
        <authorList>
            <person name="Bogema D.R."/>
        </authorList>
    </citation>
    <scope>NUCLEOTIDE SEQUENCE [LARGE SCALE GENOMIC DNA]</scope>
    <source>
        <strain evidence="2">00978-12</strain>
    </source>
</reference>
<comment type="caution">
    <text evidence="2">The sequence shown here is derived from an EMBL/GenBank/DDBJ whole genome shotgun (WGS) entry which is preliminary data.</text>
</comment>
<gene>
    <name evidence="2" type="ORF">FOZ60_008996</name>
</gene>
<feature type="region of interest" description="Disordered" evidence="1">
    <location>
        <begin position="137"/>
        <end position="161"/>
    </location>
</feature>
<organism evidence="2 3">
    <name type="scientific">Perkinsus olseni</name>
    <name type="common">Perkinsus atlanticus</name>
    <dbReference type="NCBI Taxonomy" id="32597"/>
    <lineage>
        <taxon>Eukaryota</taxon>
        <taxon>Sar</taxon>
        <taxon>Alveolata</taxon>
        <taxon>Perkinsozoa</taxon>
        <taxon>Perkinsea</taxon>
        <taxon>Perkinsida</taxon>
        <taxon>Perkinsidae</taxon>
        <taxon>Perkinsus</taxon>
    </lineage>
</organism>